<keyword evidence="8" id="KW-1185">Reference proteome</keyword>
<protein>
    <recommendedName>
        <fullName evidence="6">Peptidase M28 domain-containing protein</fullName>
    </recommendedName>
</protein>
<proteinExistence type="predicted"/>
<evidence type="ECO:0000313" key="8">
    <source>
        <dbReference type="Proteomes" id="UP001353858"/>
    </source>
</evidence>
<sequence length="176" mass="19080">KPAMQGGADPSEDYAASRHTVPPIIAVILIIFIFSLYGMVYLIDGVLPTALNILDEKNHLAAFIAERAQQDVKEFAEIVVAVDLLQQKIADIQKNANSVHKIEVDVQVVSGSYMIDLGSVLAYDKVQNVIVKLHSSNNSRNSLLINAHFDTVPGTPGASDNAVNCAVMLEILRKLS</sequence>
<dbReference type="GO" id="GO:0008235">
    <property type="term" value="F:metalloexopeptidase activity"/>
    <property type="evidence" value="ECO:0007669"/>
    <property type="project" value="InterPro"/>
</dbReference>
<comment type="cofactor">
    <cofactor evidence="1">
        <name>Zn(2+)</name>
        <dbReference type="ChEBI" id="CHEBI:29105"/>
    </cofactor>
</comment>
<dbReference type="GO" id="GO:0006508">
    <property type="term" value="P:proteolysis"/>
    <property type="evidence" value="ECO:0007669"/>
    <property type="project" value="InterPro"/>
</dbReference>
<dbReference type="EMBL" id="JARPUR010000001">
    <property type="protein sequence ID" value="KAK4883834.1"/>
    <property type="molecule type" value="Genomic_DNA"/>
</dbReference>
<reference evidence="8" key="1">
    <citation type="submission" date="2023-01" db="EMBL/GenBank/DDBJ databases">
        <title>Key to firefly adult light organ development and bioluminescence: homeobox transcription factors regulate luciferase expression and transportation to peroxisome.</title>
        <authorList>
            <person name="Fu X."/>
        </authorList>
    </citation>
    <scope>NUCLEOTIDE SEQUENCE [LARGE SCALE GENOMIC DNA]</scope>
</reference>
<feature type="non-terminal residue" evidence="7">
    <location>
        <position position="1"/>
    </location>
</feature>
<dbReference type="InterPro" id="IPR007484">
    <property type="entry name" value="Peptidase_M28"/>
</dbReference>
<evidence type="ECO:0000256" key="2">
    <source>
        <dbReference type="ARBA" id="ARBA00004240"/>
    </source>
</evidence>
<keyword evidence="3" id="KW-0378">Hydrolase</keyword>
<accession>A0AAN7Q2M3</accession>
<dbReference type="Pfam" id="PF04389">
    <property type="entry name" value="Peptidase_M28"/>
    <property type="match status" value="1"/>
</dbReference>
<feature type="transmembrane region" description="Helical" evidence="5">
    <location>
        <begin position="20"/>
        <end position="43"/>
    </location>
</feature>
<keyword evidence="4" id="KW-0256">Endoplasmic reticulum</keyword>
<dbReference type="PANTHER" id="PTHR12147">
    <property type="entry name" value="METALLOPEPTIDASE M28 FAMILY MEMBER"/>
    <property type="match status" value="1"/>
</dbReference>
<evidence type="ECO:0000256" key="4">
    <source>
        <dbReference type="ARBA" id="ARBA00022824"/>
    </source>
</evidence>
<dbReference type="Gene3D" id="3.40.630.10">
    <property type="entry name" value="Zn peptidases"/>
    <property type="match status" value="1"/>
</dbReference>
<dbReference type="AlphaFoldDB" id="A0AAN7Q2M3"/>
<keyword evidence="5" id="KW-0812">Transmembrane</keyword>
<dbReference type="PROSITE" id="PS00758">
    <property type="entry name" value="ARGE_DAPE_CPG2_1"/>
    <property type="match status" value="1"/>
</dbReference>
<organism evidence="7 8">
    <name type="scientific">Aquatica leii</name>
    <dbReference type="NCBI Taxonomy" id="1421715"/>
    <lineage>
        <taxon>Eukaryota</taxon>
        <taxon>Metazoa</taxon>
        <taxon>Ecdysozoa</taxon>
        <taxon>Arthropoda</taxon>
        <taxon>Hexapoda</taxon>
        <taxon>Insecta</taxon>
        <taxon>Pterygota</taxon>
        <taxon>Neoptera</taxon>
        <taxon>Endopterygota</taxon>
        <taxon>Coleoptera</taxon>
        <taxon>Polyphaga</taxon>
        <taxon>Elateriformia</taxon>
        <taxon>Elateroidea</taxon>
        <taxon>Lampyridae</taxon>
        <taxon>Luciolinae</taxon>
        <taxon>Aquatica</taxon>
    </lineage>
</organism>
<evidence type="ECO:0000256" key="3">
    <source>
        <dbReference type="ARBA" id="ARBA00022801"/>
    </source>
</evidence>
<gene>
    <name evidence="7" type="ORF">RN001_000105</name>
</gene>
<feature type="domain" description="Peptidase M28" evidence="6">
    <location>
        <begin position="128"/>
        <end position="175"/>
    </location>
</feature>
<name>A0AAN7Q2M3_9COLE</name>
<evidence type="ECO:0000259" key="6">
    <source>
        <dbReference type="Pfam" id="PF04389"/>
    </source>
</evidence>
<dbReference type="InterPro" id="IPR045175">
    <property type="entry name" value="M28_fam"/>
</dbReference>
<comment type="subcellular location">
    <subcellularLocation>
        <location evidence="2">Endoplasmic reticulum</location>
    </subcellularLocation>
</comment>
<evidence type="ECO:0000256" key="1">
    <source>
        <dbReference type="ARBA" id="ARBA00001947"/>
    </source>
</evidence>
<dbReference type="GO" id="GO:0005783">
    <property type="term" value="C:endoplasmic reticulum"/>
    <property type="evidence" value="ECO:0007669"/>
    <property type="project" value="UniProtKB-SubCell"/>
</dbReference>
<dbReference type="SUPFAM" id="SSF53187">
    <property type="entry name" value="Zn-dependent exopeptidases"/>
    <property type="match status" value="1"/>
</dbReference>
<keyword evidence="5" id="KW-1133">Transmembrane helix</keyword>
<dbReference type="Proteomes" id="UP001353858">
    <property type="component" value="Unassembled WGS sequence"/>
</dbReference>
<keyword evidence="5" id="KW-0472">Membrane</keyword>
<evidence type="ECO:0000313" key="7">
    <source>
        <dbReference type="EMBL" id="KAK4883834.1"/>
    </source>
</evidence>
<dbReference type="PANTHER" id="PTHR12147:SF22">
    <property type="entry name" value="ENDOPLASMIC RETICULUM METALLOPEPTIDASE 1"/>
    <property type="match status" value="1"/>
</dbReference>
<evidence type="ECO:0000256" key="5">
    <source>
        <dbReference type="SAM" id="Phobius"/>
    </source>
</evidence>
<dbReference type="InterPro" id="IPR001261">
    <property type="entry name" value="ArgE/DapE_CS"/>
</dbReference>
<comment type="caution">
    <text evidence="7">The sequence shown here is derived from an EMBL/GenBank/DDBJ whole genome shotgun (WGS) entry which is preliminary data.</text>
</comment>